<feature type="compositionally biased region" description="Low complexity" evidence="2">
    <location>
        <begin position="185"/>
        <end position="210"/>
    </location>
</feature>
<organism evidence="3 4">
    <name type="scientific">Bifidobacterium phasiani</name>
    <dbReference type="NCBI Taxonomy" id="2834431"/>
    <lineage>
        <taxon>Bacteria</taxon>
        <taxon>Bacillati</taxon>
        <taxon>Actinomycetota</taxon>
        <taxon>Actinomycetes</taxon>
        <taxon>Bifidobacteriales</taxon>
        <taxon>Bifidobacteriaceae</taxon>
        <taxon>Bifidobacterium</taxon>
    </lineage>
</organism>
<name>A0ABS6W7Z0_9BIFI</name>
<keyword evidence="4" id="KW-1185">Reference proteome</keyword>
<feature type="region of interest" description="Disordered" evidence="2">
    <location>
        <begin position="129"/>
        <end position="243"/>
    </location>
</feature>
<protein>
    <submittedName>
        <fullName evidence="3">Uncharacterized protein</fullName>
    </submittedName>
</protein>
<evidence type="ECO:0000313" key="4">
    <source>
        <dbReference type="Proteomes" id="UP000812844"/>
    </source>
</evidence>
<dbReference type="EMBL" id="JAHBBD010000007">
    <property type="protein sequence ID" value="MBW3082596.1"/>
    <property type="molecule type" value="Genomic_DNA"/>
</dbReference>
<proteinExistence type="predicted"/>
<feature type="compositionally biased region" description="Basic residues" evidence="2">
    <location>
        <begin position="216"/>
        <end position="229"/>
    </location>
</feature>
<dbReference type="Proteomes" id="UP000812844">
    <property type="component" value="Unassembled WGS sequence"/>
</dbReference>
<feature type="coiled-coil region" evidence="1">
    <location>
        <begin position="618"/>
        <end position="663"/>
    </location>
</feature>
<accession>A0ABS6W7Z0</accession>
<evidence type="ECO:0000256" key="1">
    <source>
        <dbReference type="SAM" id="Coils"/>
    </source>
</evidence>
<sequence>MQLPSESAVTLRDDWDVNDLASYLRRSQRSRITVVVSVPQRQAKPPVDADELKRRLGARADVVVVPTALTYKLTDALGRTGSVFGGAARMYPCDDGWLADRYRTELIQPKGSPNSMLGAIEQAVAHELRRMDERERRRRKATTASAHTVPASVSSAAHTQATAQSSTARPAPAGTGITGAGGAEDAGTGAAETMPAETGAANTGTTEAGTAGTGKGKGKGRAKISRKARKAADRIGKTSPATVPAGAPIQLGLPQNGAGVFIADTAARAATLAGYLCSPQSSMPVVIATRNVGMATALADTEELAKMLRGAAHVVDVIGSDATSELNARMPKGVQTFGNACRVIPAGADWVKHGGVKLFWGWTMGDRGRITDAVLQEAARLSFSNSYSTNMAAGSKRAVSGTVMGSPAEGRVLVSLGRGLYATILTTLVTKDVPGDRLFTKGMAVTGLFDEDSRRLDLTAPRPREAREALAGYASGMVVPARVTAVRRDSCTLELFPGAVVEVPAEDAGLGADLRWELTVGAVVPVAVIERDDGEDAWSDVDTKGNVRLHWLMSLLDADGTVSPAPSYFPGGPAWIAIPDASEAAVRQPEQRELATVDERQLAALIPDSADTASAQRIRDLYAQLVQTRQELVAAERQRDVTAAQLERAKQRALEQRRSMRQQSRHRSAAGVDLQGRFADPRQQLDFEVYMAWVTRIPAAEKADKPFKRDWAYGPDFFASLEAVQGVDREKVAHVMLEVVLGLDRELASRGLHQLRTGEGGGDPKRRTAAGDTYWRVYLQTNTPSARRLHYVRRADGSVVFTRVGLHDDFRG</sequence>
<feature type="compositionally biased region" description="Low complexity" evidence="2">
    <location>
        <begin position="151"/>
        <end position="175"/>
    </location>
</feature>
<gene>
    <name evidence="3" type="ORF">KIH73_04235</name>
</gene>
<dbReference type="RefSeq" id="WP_219080931.1">
    <property type="nucleotide sequence ID" value="NZ_JAHBBD010000007.1"/>
</dbReference>
<keyword evidence="1" id="KW-0175">Coiled coil</keyword>
<comment type="caution">
    <text evidence="3">The sequence shown here is derived from an EMBL/GenBank/DDBJ whole genome shotgun (WGS) entry which is preliminary data.</text>
</comment>
<evidence type="ECO:0000313" key="3">
    <source>
        <dbReference type="EMBL" id="MBW3082596.1"/>
    </source>
</evidence>
<evidence type="ECO:0000256" key="2">
    <source>
        <dbReference type="SAM" id="MobiDB-lite"/>
    </source>
</evidence>
<reference evidence="3 4" key="1">
    <citation type="submission" date="2021-05" db="EMBL/GenBank/DDBJ databases">
        <title>Phylogenetic classification of ten novel species belonging to the genus Bifidobacterium comprising B. colchicus sp. nov., B. abeli sp. nov., B. bicoloris sp. nov., B. guerezis sp. nov., B. rosaliae sp. nov., B. santillanensis sp. nov., B. argentati sp. nov., B. amazzoni sp. nov., B. pluviali sp. nov., and B. pinnaculum sp. nov.</title>
        <authorList>
            <person name="Lugli G.A."/>
            <person name="Ruiz Garcia L."/>
            <person name="Margolles A."/>
            <person name="Ventura M."/>
        </authorList>
    </citation>
    <scope>NUCLEOTIDE SEQUENCE [LARGE SCALE GENOMIC DNA]</scope>
    <source>
        <strain evidence="3 4">6T3</strain>
    </source>
</reference>